<comment type="caution">
    <text evidence="1">The sequence shown here is derived from an EMBL/GenBank/DDBJ whole genome shotgun (WGS) entry which is preliminary data.</text>
</comment>
<organism evidence="1 2">
    <name type="scientific">Hydrogenophaga borbori</name>
    <dbReference type="NCBI Taxonomy" id="2294117"/>
    <lineage>
        <taxon>Bacteria</taxon>
        <taxon>Pseudomonadati</taxon>
        <taxon>Pseudomonadota</taxon>
        <taxon>Betaproteobacteria</taxon>
        <taxon>Burkholderiales</taxon>
        <taxon>Comamonadaceae</taxon>
        <taxon>Hydrogenophaga</taxon>
    </lineage>
</organism>
<sequence length="174" mass="19012">MARFPADTDAVPAALQARLDAAGLRRTLATRAALGVFLVRPGQGLTHAQVLQALRQRGHEPNRVTLYRLLDRLAACAVLARHSDDRGTWRYRLQDPAAPVTPRGAPALRPRFECRRCGQDRTLNDTPAAQAWLRGLQRALARQGEVVERAELALLGLCARCANPDTLSQPGAEP</sequence>
<dbReference type="RefSeq" id="WP_116958112.1">
    <property type="nucleotide sequence ID" value="NZ_QVLS01000003.1"/>
</dbReference>
<gene>
    <name evidence="1" type="ORF">DY262_06290</name>
</gene>
<dbReference type="SUPFAM" id="SSF46785">
    <property type="entry name" value="Winged helix' DNA-binding domain"/>
    <property type="match status" value="1"/>
</dbReference>
<dbReference type="AlphaFoldDB" id="A0A372EL71"/>
<evidence type="ECO:0008006" key="3">
    <source>
        <dbReference type="Google" id="ProtNLM"/>
    </source>
</evidence>
<name>A0A372EL71_9BURK</name>
<evidence type="ECO:0000313" key="1">
    <source>
        <dbReference type="EMBL" id="RFP80059.1"/>
    </source>
</evidence>
<accession>A0A372EL71</accession>
<proteinExistence type="predicted"/>
<dbReference type="InterPro" id="IPR036390">
    <property type="entry name" value="WH_DNA-bd_sf"/>
</dbReference>
<evidence type="ECO:0000313" key="2">
    <source>
        <dbReference type="Proteomes" id="UP000261931"/>
    </source>
</evidence>
<dbReference type="Gene3D" id="1.10.10.10">
    <property type="entry name" value="Winged helix-like DNA-binding domain superfamily/Winged helix DNA-binding domain"/>
    <property type="match status" value="1"/>
</dbReference>
<dbReference type="Proteomes" id="UP000261931">
    <property type="component" value="Unassembled WGS sequence"/>
</dbReference>
<dbReference type="InterPro" id="IPR036388">
    <property type="entry name" value="WH-like_DNA-bd_sf"/>
</dbReference>
<keyword evidence="2" id="KW-1185">Reference proteome</keyword>
<reference evidence="1 2" key="1">
    <citation type="submission" date="2018-08" db="EMBL/GenBank/DDBJ databases">
        <title>Hydrogenophaga sp. LA-38 isolated from sludge.</title>
        <authorList>
            <person name="Im W.-T."/>
        </authorList>
    </citation>
    <scope>NUCLEOTIDE SEQUENCE [LARGE SCALE GENOMIC DNA]</scope>
    <source>
        <strain evidence="1 2">LA-38</strain>
    </source>
</reference>
<dbReference type="EMBL" id="QVLS01000003">
    <property type="protein sequence ID" value="RFP80059.1"/>
    <property type="molecule type" value="Genomic_DNA"/>
</dbReference>
<protein>
    <recommendedName>
        <fullName evidence="3">Fur family transcriptional regulator</fullName>
    </recommendedName>
</protein>